<feature type="region of interest" description="Disordered" evidence="1">
    <location>
        <begin position="143"/>
        <end position="163"/>
    </location>
</feature>
<accession>A0A9D4VFF9</accession>
<evidence type="ECO:0000256" key="1">
    <source>
        <dbReference type="SAM" id="MobiDB-lite"/>
    </source>
</evidence>
<dbReference type="AlphaFoldDB" id="A0A9D4VFF9"/>
<sequence length="208" mass="24732">MFVLGNAMTKFNGLNYVDWSKKNQFQQDIMDLDMTLIMDEKPTPSTEDRAEDERSFLETRERSNRLSWNLMTKLKSLDVDVNESFPVRFIINSLPLEFGQFNVNYNTIKEKKRNFQEIKVMLVQEEGMLKKMKDRSFHLTTHDGASCSKVKPDNKDKKNGKTRLKVNKGGFQKKKKCYFYKENKHFKKECPKRNTLIKKERDSFRFKS</sequence>
<gene>
    <name evidence="2" type="ORF">KIW84_070326</name>
</gene>
<dbReference type="Gramene" id="Psat07G0032600-T1">
    <property type="protein sequence ID" value="KAI5382873.1"/>
    <property type="gene ID" value="KIW84_070326"/>
</dbReference>
<keyword evidence="3" id="KW-1185">Reference proteome</keyword>
<evidence type="ECO:0000313" key="2">
    <source>
        <dbReference type="EMBL" id="KAI5382873.1"/>
    </source>
</evidence>
<evidence type="ECO:0000313" key="3">
    <source>
        <dbReference type="Proteomes" id="UP001058974"/>
    </source>
</evidence>
<dbReference type="Proteomes" id="UP001058974">
    <property type="component" value="Chromosome 7"/>
</dbReference>
<proteinExistence type="predicted"/>
<reference evidence="2 3" key="1">
    <citation type="journal article" date="2022" name="Nat. Genet.">
        <title>Improved pea reference genome and pan-genome highlight genomic features and evolutionary characteristics.</title>
        <authorList>
            <person name="Yang T."/>
            <person name="Liu R."/>
            <person name="Luo Y."/>
            <person name="Hu S."/>
            <person name="Wang D."/>
            <person name="Wang C."/>
            <person name="Pandey M.K."/>
            <person name="Ge S."/>
            <person name="Xu Q."/>
            <person name="Li N."/>
            <person name="Li G."/>
            <person name="Huang Y."/>
            <person name="Saxena R.K."/>
            <person name="Ji Y."/>
            <person name="Li M."/>
            <person name="Yan X."/>
            <person name="He Y."/>
            <person name="Liu Y."/>
            <person name="Wang X."/>
            <person name="Xiang C."/>
            <person name="Varshney R.K."/>
            <person name="Ding H."/>
            <person name="Gao S."/>
            <person name="Zong X."/>
        </authorList>
    </citation>
    <scope>NUCLEOTIDE SEQUENCE [LARGE SCALE GENOMIC DNA]</scope>
    <source>
        <strain evidence="2 3">cv. Zhongwan 6</strain>
    </source>
</reference>
<comment type="caution">
    <text evidence="2">The sequence shown here is derived from an EMBL/GenBank/DDBJ whole genome shotgun (WGS) entry which is preliminary data.</text>
</comment>
<organism evidence="2 3">
    <name type="scientific">Pisum sativum</name>
    <name type="common">Garden pea</name>
    <name type="synonym">Lathyrus oleraceus</name>
    <dbReference type="NCBI Taxonomy" id="3888"/>
    <lineage>
        <taxon>Eukaryota</taxon>
        <taxon>Viridiplantae</taxon>
        <taxon>Streptophyta</taxon>
        <taxon>Embryophyta</taxon>
        <taxon>Tracheophyta</taxon>
        <taxon>Spermatophyta</taxon>
        <taxon>Magnoliopsida</taxon>
        <taxon>eudicotyledons</taxon>
        <taxon>Gunneridae</taxon>
        <taxon>Pentapetalae</taxon>
        <taxon>rosids</taxon>
        <taxon>fabids</taxon>
        <taxon>Fabales</taxon>
        <taxon>Fabaceae</taxon>
        <taxon>Papilionoideae</taxon>
        <taxon>50 kb inversion clade</taxon>
        <taxon>NPAAA clade</taxon>
        <taxon>Hologalegina</taxon>
        <taxon>IRL clade</taxon>
        <taxon>Fabeae</taxon>
        <taxon>Lathyrus</taxon>
    </lineage>
</organism>
<dbReference type="EMBL" id="JAMSHJ010000007">
    <property type="protein sequence ID" value="KAI5382873.1"/>
    <property type="molecule type" value="Genomic_DNA"/>
</dbReference>
<name>A0A9D4VFF9_PEA</name>
<protein>
    <submittedName>
        <fullName evidence="2">Uncharacterized protein</fullName>
    </submittedName>
</protein>
<feature type="compositionally biased region" description="Basic and acidic residues" evidence="1">
    <location>
        <begin position="150"/>
        <end position="159"/>
    </location>
</feature>